<dbReference type="InterPro" id="IPR025857">
    <property type="entry name" value="MacB_PCD"/>
</dbReference>
<feature type="transmembrane region" description="Helical" evidence="7">
    <location>
        <begin position="482"/>
        <end position="505"/>
    </location>
</feature>
<feature type="domain" description="ABC3 transporter permease C-terminal" evidence="8">
    <location>
        <begin position="747"/>
        <end position="853"/>
    </location>
</feature>
<dbReference type="InterPro" id="IPR017800">
    <property type="entry name" value="ADOP"/>
</dbReference>
<accession>A0ABU9E7B3</accession>
<evidence type="ECO:0000259" key="8">
    <source>
        <dbReference type="Pfam" id="PF02687"/>
    </source>
</evidence>
<dbReference type="PANTHER" id="PTHR30572:SF4">
    <property type="entry name" value="ABC TRANSPORTER PERMEASE YTRF"/>
    <property type="match status" value="1"/>
</dbReference>
<evidence type="ECO:0000256" key="1">
    <source>
        <dbReference type="ARBA" id="ARBA00004651"/>
    </source>
</evidence>
<feature type="transmembrane region" description="Helical" evidence="7">
    <location>
        <begin position="739"/>
        <end position="768"/>
    </location>
</feature>
<evidence type="ECO:0000256" key="4">
    <source>
        <dbReference type="ARBA" id="ARBA00022989"/>
    </source>
</evidence>
<protein>
    <submittedName>
        <fullName evidence="10">ADOP family duplicated permease</fullName>
    </submittedName>
</protein>
<dbReference type="EMBL" id="JBBHLI010000001">
    <property type="protein sequence ID" value="MEK9499855.1"/>
    <property type="molecule type" value="Genomic_DNA"/>
</dbReference>
<feature type="transmembrane region" description="Helical" evidence="7">
    <location>
        <begin position="789"/>
        <end position="811"/>
    </location>
</feature>
<dbReference type="Proteomes" id="UP001484239">
    <property type="component" value="Unassembled WGS sequence"/>
</dbReference>
<evidence type="ECO:0000256" key="2">
    <source>
        <dbReference type="ARBA" id="ARBA00022475"/>
    </source>
</evidence>
<dbReference type="NCBIfam" id="TIGR03434">
    <property type="entry name" value="ADOP"/>
    <property type="match status" value="1"/>
</dbReference>
<keyword evidence="4 7" id="KW-1133">Transmembrane helix</keyword>
<evidence type="ECO:0000256" key="6">
    <source>
        <dbReference type="ARBA" id="ARBA00038076"/>
    </source>
</evidence>
<evidence type="ECO:0000313" key="10">
    <source>
        <dbReference type="EMBL" id="MEK9499855.1"/>
    </source>
</evidence>
<dbReference type="NCBIfam" id="NF038403">
    <property type="entry name" value="perm_prefix_1"/>
    <property type="match status" value="1"/>
</dbReference>
<comment type="similarity">
    <text evidence="6">Belongs to the ABC-4 integral membrane protein family.</text>
</comment>
<dbReference type="InterPro" id="IPR047928">
    <property type="entry name" value="Perm_prefix_1"/>
</dbReference>
<feature type="domain" description="MacB-like periplasmic core" evidence="9">
    <location>
        <begin position="97"/>
        <end position="306"/>
    </location>
</feature>
<dbReference type="InterPro" id="IPR050250">
    <property type="entry name" value="Macrolide_Exporter_MacB"/>
</dbReference>
<dbReference type="RefSeq" id="WP_405278036.1">
    <property type="nucleotide sequence ID" value="NZ_JBBHLI010000001.1"/>
</dbReference>
<feature type="transmembrane region" description="Helical" evidence="7">
    <location>
        <begin position="831"/>
        <end position="849"/>
    </location>
</feature>
<dbReference type="Pfam" id="PF02687">
    <property type="entry name" value="FtsX"/>
    <property type="match status" value="2"/>
</dbReference>
<evidence type="ECO:0000313" key="11">
    <source>
        <dbReference type="Proteomes" id="UP001484239"/>
    </source>
</evidence>
<dbReference type="InterPro" id="IPR003838">
    <property type="entry name" value="ABC3_permease_C"/>
</dbReference>
<evidence type="ECO:0000256" key="5">
    <source>
        <dbReference type="ARBA" id="ARBA00023136"/>
    </source>
</evidence>
<evidence type="ECO:0000256" key="7">
    <source>
        <dbReference type="SAM" id="Phobius"/>
    </source>
</evidence>
<feature type="transmembrane region" description="Helical" evidence="7">
    <location>
        <begin position="438"/>
        <end position="461"/>
    </location>
</feature>
<comment type="subcellular location">
    <subcellularLocation>
        <location evidence="1">Cell membrane</location>
        <topology evidence="1">Multi-pass membrane protein</topology>
    </subcellularLocation>
</comment>
<evidence type="ECO:0000256" key="3">
    <source>
        <dbReference type="ARBA" id="ARBA00022692"/>
    </source>
</evidence>
<keyword evidence="11" id="KW-1185">Reference proteome</keyword>
<name>A0ABU9E7B3_9BACT</name>
<reference evidence="10 11" key="1">
    <citation type="submission" date="2024-02" db="EMBL/GenBank/DDBJ databases">
        <title>A novel Gemmatimonadota bacterium.</title>
        <authorList>
            <person name="Du Z.-J."/>
            <person name="Ye Y.-Q."/>
        </authorList>
    </citation>
    <scope>NUCLEOTIDE SEQUENCE [LARGE SCALE GENOMIC DNA]</scope>
    <source>
        <strain evidence="10 11">DH-20</strain>
    </source>
</reference>
<feature type="domain" description="MacB-like periplasmic core" evidence="9">
    <location>
        <begin position="546"/>
        <end position="700"/>
    </location>
</feature>
<feature type="transmembrane region" description="Helical" evidence="7">
    <location>
        <begin position="342"/>
        <end position="366"/>
    </location>
</feature>
<keyword evidence="5 7" id="KW-0472">Membrane</keyword>
<gene>
    <name evidence="10" type="ORF">WI372_02520</name>
</gene>
<organism evidence="10 11">
    <name type="scientific">Gaopeijia maritima</name>
    <dbReference type="NCBI Taxonomy" id="3119007"/>
    <lineage>
        <taxon>Bacteria</taxon>
        <taxon>Pseudomonadati</taxon>
        <taxon>Gemmatimonadota</taxon>
        <taxon>Longimicrobiia</taxon>
        <taxon>Gaopeijiales</taxon>
        <taxon>Gaopeijiaceae</taxon>
        <taxon>Gaopeijia</taxon>
    </lineage>
</organism>
<keyword evidence="3 7" id="KW-0812">Transmembrane</keyword>
<feature type="transmembrane region" description="Helical" evidence="7">
    <location>
        <begin position="98"/>
        <end position="118"/>
    </location>
</feature>
<comment type="caution">
    <text evidence="10">The sequence shown here is derived from an EMBL/GenBank/DDBJ whole genome shotgun (WGS) entry which is preliminary data.</text>
</comment>
<feature type="domain" description="ABC3 transporter permease C-terminal" evidence="8">
    <location>
        <begin position="348"/>
        <end position="463"/>
    </location>
</feature>
<proteinExistence type="inferred from homology"/>
<feature type="transmembrane region" description="Helical" evidence="7">
    <location>
        <begin position="392"/>
        <end position="415"/>
    </location>
</feature>
<sequence length="866" mass="92224">MRWWYIFREWIAQLVFRGREDRALEDEMRFHIDMESRKLVASGLDEVEARRLAHLRFGGTDRTRQRVREERGTRWLEDVGSDVRHGVRLLRRAPGFSAGAIAALALGIGASTAAWSLFDGVLLRPLPWADAHEIVELRELGEGRRFFPSYPNFSDWRDRSRTLSAVVAAQTMGSHAIEGPSGPARAQVLAVTRGFFETIGPPLTLGRAFTDVENVPGGPPVVMVSHAFWRTQLGAPPDLSGTRVRLFGEDREVVGVAPADHRFVVDGDILYPAEQIPGTVRGAHAYRVFGRLGEGVDVERAREELDGIAAAIQEEFPGESQAERVEVRVVQDVLLGPQRRPLGLLLGAAALVLLVVAVNVGSMVLARGTDRLPELGVRSSLGASRGRITRQLLFESLCLAVVGGVLGVATAWAFVRGAAALAPEVIPRIDAVSIDGRVLAFAVVVSLGTTLLFGLVPALRLSAAAPGIAGAARGTTRGARGWGLLLAVESSLAVVLLVGAALMLATVGRIVSAPPNWDPEGVLEVAYGVPNGLFQSEAEFVAFVEGMIEEAGAVSGVESVGVANFTPLGAGNYTAPASDPTRAENPEIYSGWRVVSEGYFEALRIPIVRGRAFAPDETDAALVNAALAARLWPGEDPIGKSVTNNFHDGDPFRVVGVVADAGDWRWNGDDQTEMYVPWRAARDPEFVFNMRLLVRSADGDPQSIGAAVGARLREFAPRVPWDVGTLSGALGDTAADRRFLSAVLATFAGAGGLVALVGIFGVVAYTVGRRRRELGVRMALGARGSRVRSEILGGLAASIVPGVIVGLVVAAALSRLLAALLWGVSPLDPRVYGGVALVFMAAALLAGDVPARRGARTDPAVVLREE</sequence>
<evidence type="ECO:0000259" key="9">
    <source>
        <dbReference type="Pfam" id="PF12704"/>
    </source>
</evidence>
<dbReference type="Pfam" id="PF12704">
    <property type="entry name" value="MacB_PCD"/>
    <property type="match status" value="2"/>
</dbReference>
<dbReference type="PANTHER" id="PTHR30572">
    <property type="entry name" value="MEMBRANE COMPONENT OF TRANSPORTER-RELATED"/>
    <property type="match status" value="1"/>
</dbReference>
<keyword evidence="2" id="KW-1003">Cell membrane</keyword>